<dbReference type="STRING" id="42673.A0A2K0U1I3"/>
<feature type="compositionally biased region" description="Basic residues" evidence="1">
    <location>
        <begin position="136"/>
        <end position="149"/>
    </location>
</feature>
<keyword evidence="3" id="KW-1185">Reference proteome</keyword>
<dbReference type="AlphaFoldDB" id="A0A2K0U1I3"/>
<feature type="compositionally biased region" description="Polar residues" evidence="1">
    <location>
        <begin position="1"/>
        <end position="10"/>
    </location>
</feature>
<feature type="compositionally biased region" description="Low complexity" evidence="1">
    <location>
        <begin position="266"/>
        <end position="276"/>
    </location>
</feature>
<dbReference type="OrthoDB" id="5106832at2759"/>
<accession>A0A2K0U1I3</accession>
<feature type="compositionally biased region" description="Basic and acidic residues" evidence="1">
    <location>
        <begin position="150"/>
        <end position="217"/>
    </location>
</feature>
<feature type="compositionally biased region" description="Basic and acidic residues" evidence="1">
    <location>
        <begin position="228"/>
        <end position="237"/>
    </location>
</feature>
<feature type="compositionally biased region" description="Polar residues" evidence="1">
    <location>
        <begin position="17"/>
        <end position="26"/>
    </location>
</feature>
<reference evidence="2 3" key="1">
    <citation type="submission" date="2017-06" db="EMBL/GenBank/DDBJ databases">
        <title>Genome of Fusarium nygamai isolate CS10214.</title>
        <authorList>
            <person name="Gardiner D.M."/>
            <person name="Obanor F."/>
            <person name="Kazan K."/>
        </authorList>
    </citation>
    <scope>NUCLEOTIDE SEQUENCE [LARGE SCALE GENOMIC DNA]</scope>
    <source>
        <strain evidence="2 3">CS10214</strain>
    </source>
</reference>
<evidence type="ECO:0000256" key="1">
    <source>
        <dbReference type="SAM" id="MobiDB-lite"/>
    </source>
</evidence>
<sequence length="389" mass="45379">MGAAPETQTAGPPVPQDNLSEGSNDDSSSRQRRKTTAHTMQSAVSDISKKIRKETLSIFDPDNPNDRDRQGLITTSTGKTIYTNVFIFCEHLYLFKRYSEFSLTEYYIRMLTRKASAWLMSEQCEQRRTTIEHFCRHSNRGNKGKHRYKSDRYSGRDKGSRSDRRSRDERSSSERRDNYDRLRRDNRYRNDRPSRSYTKDRKSDDKSSDRRRGNNRDRHSRSRNNNYIHRDVKEEKKVHFKRKYPALEKEEDKLGSDRPDTDTDSKSVCSSRSSSSQQAYFSHITGGIVTADIVQEFPYNIYHQIFPSKAVLWEHRAARSYISPMQLASEQAPAKPKRYIHCHRDFLSRNKLHRHLKSGCSEKPVAQEVALQVDDTTASTGQVSTRVHH</sequence>
<name>A0A2K0U1I3_GIBNY</name>
<feature type="compositionally biased region" description="Basic and acidic residues" evidence="1">
    <location>
        <begin position="245"/>
        <end position="265"/>
    </location>
</feature>
<evidence type="ECO:0000313" key="3">
    <source>
        <dbReference type="Proteomes" id="UP000236664"/>
    </source>
</evidence>
<protein>
    <submittedName>
        <fullName evidence="2">Uncharacterized protein</fullName>
    </submittedName>
</protein>
<evidence type="ECO:0000313" key="2">
    <source>
        <dbReference type="EMBL" id="PNP51611.1"/>
    </source>
</evidence>
<dbReference type="EMBL" id="MTQA01000799">
    <property type="protein sequence ID" value="PNP51611.1"/>
    <property type="molecule type" value="Genomic_DNA"/>
</dbReference>
<dbReference type="Proteomes" id="UP000236664">
    <property type="component" value="Unassembled WGS sequence"/>
</dbReference>
<gene>
    <name evidence="2" type="ORF">FNYG_15888</name>
</gene>
<proteinExistence type="predicted"/>
<feature type="region of interest" description="Disordered" evidence="1">
    <location>
        <begin position="135"/>
        <end position="276"/>
    </location>
</feature>
<comment type="caution">
    <text evidence="2">The sequence shown here is derived from an EMBL/GenBank/DDBJ whole genome shotgun (WGS) entry which is preliminary data.</text>
</comment>
<feature type="region of interest" description="Disordered" evidence="1">
    <location>
        <begin position="1"/>
        <end position="45"/>
    </location>
</feature>
<organism evidence="2 3">
    <name type="scientific">Gibberella nygamai</name>
    <name type="common">Bean root rot disease fungus</name>
    <name type="synonym">Fusarium nygamai</name>
    <dbReference type="NCBI Taxonomy" id="42673"/>
    <lineage>
        <taxon>Eukaryota</taxon>
        <taxon>Fungi</taxon>
        <taxon>Dikarya</taxon>
        <taxon>Ascomycota</taxon>
        <taxon>Pezizomycotina</taxon>
        <taxon>Sordariomycetes</taxon>
        <taxon>Hypocreomycetidae</taxon>
        <taxon>Hypocreales</taxon>
        <taxon>Nectriaceae</taxon>
        <taxon>Fusarium</taxon>
        <taxon>Fusarium fujikuroi species complex</taxon>
    </lineage>
</organism>